<dbReference type="PANTHER" id="PTHR23088:SF27">
    <property type="entry name" value="DEAMINATED GLUTATHIONE AMIDASE"/>
    <property type="match status" value="1"/>
</dbReference>
<proteinExistence type="inferred from homology"/>
<protein>
    <recommendedName>
        <fullName evidence="2">CN hydrolase domain-containing protein</fullName>
    </recommendedName>
</protein>
<dbReference type="PROSITE" id="PS50263">
    <property type="entry name" value="CN_HYDROLASE"/>
    <property type="match status" value="1"/>
</dbReference>
<dbReference type="EMBL" id="JXSQ01000022">
    <property type="protein sequence ID" value="KIP51788.1"/>
    <property type="molecule type" value="Genomic_DNA"/>
</dbReference>
<evidence type="ECO:0000313" key="3">
    <source>
        <dbReference type="EMBL" id="KIP51788.1"/>
    </source>
</evidence>
<evidence type="ECO:0000313" key="4">
    <source>
        <dbReference type="Proteomes" id="UP000032120"/>
    </source>
</evidence>
<comment type="caution">
    <text evidence="3">The sequence shown here is derived from an EMBL/GenBank/DDBJ whole genome shotgun (WGS) entry which is preliminary data.</text>
</comment>
<name>A0A0D0IQK9_9MICO</name>
<accession>A0A0D0IQK9</accession>
<dbReference type="PANTHER" id="PTHR23088">
    <property type="entry name" value="NITRILASE-RELATED"/>
    <property type="match status" value="1"/>
</dbReference>
<organism evidence="3 4">
    <name type="scientific">Leucobacter komagatae</name>
    <dbReference type="NCBI Taxonomy" id="55969"/>
    <lineage>
        <taxon>Bacteria</taxon>
        <taxon>Bacillati</taxon>
        <taxon>Actinomycetota</taxon>
        <taxon>Actinomycetes</taxon>
        <taxon>Micrococcales</taxon>
        <taxon>Microbacteriaceae</taxon>
        <taxon>Leucobacter</taxon>
    </lineage>
</organism>
<comment type="similarity">
    <text evidence="1">Belongs to the carbon-nitrogen hydrolase superfamily. NIT1/NIT2 family.</text>
</comment>
<gene>
    <name evidence="3" type="ORF">SD72_13095</name>
</gene>
<dbReference type="RefSeq" id="WP_042544909.1">
    <property type="nucleotide sequence ID" value="NZ_JXSQ01000022.1"/>
</dbReference>
<dbReference type="InterPro" id="IPR036526">
    <property type="entry name" value="C-N_Hydrolase_sf"/>
</dbReference>
<feature type="domain" description="CN hydrolase" evidence="2">
    <location>
        <begin position="1"/>
        <end position="250"/>
    </location>
</feature>
<dbReference type="SUPFAM" id="SSF56317">
    <property type="entry name" value="Carbon-nitrogen hydrolase"/>
    <property type="match status" value="1"/>
</dbReference>
<keyword evidence="4" id="KW-1185">Reference proteome</keyword>
<dbReference type="AlphaFoldDB" id="A0A0D0IQK9"/>
<dbReference type="Gene3D" id="3.60.110.10">
    <property type="entry name" value="Carbon-nitrogen hydrolase"/>
    <property type="match status" value="1"/>
</dbReference>
<sequence length="275" mass="29446">MKIAAIQLTPTTDPSANIDAMRVRAAEAAALGAKVMVFPEQTMVLLQSVTVDGLNEIAADWWERFAAVTAELAVTHDAVVVAAGFEPSPEGLPFNTVIAVDRDGSELARYRKLHLYEAFAQSESAHTRAGEALPPVFDVERDGELLRLGLANCYDLRFPELFRSLVDRGANALILVAAWASGPGKEDHWSLLTRARALENVCWLVASAAVGGGSRNVATTGLSRIIDPLGEVVAAAGPREESIVIADVVPGAVDRAREVLPAIANRRLRLGYELT</sequence>
<evidence type="ECO:0000256" key="1">
    <source>
        <dbReference type="ARBA" id="ARBA00010613"/>
    </source>
</evidence>
<dbReference type="Pfam" id="PF00795">
    <property type="entry name" value="CN_hydrolase"/>
    <property type="match status" value="1"/>
</dbReference>
<dbReference type="Proteomes" id="UP000032120">
    <property type="component" value="Unassembled WGS sequence"/>
</dbReference>
<dbReference type="InterPro" id="IPR003010">
    <property type="entry name" value="C-N_Hydrolase"/>
</dbReference>
<reference evidence="3 4" key="1">
    <citation type="submission" date="2015-01" db="EMBL/GenBank/DDBJ databases">
        <title>Draft genome sequence of Leucobacter komagatae strain VKM ST2845.</title>
        <authorList>
            <person name="Karlyshev A.V."/>
            <person name="Kudryashova E.B."/>
        </authorList>
    </citation>
    <scope>NUCLEOTIDE SEQUENCE [LARGE SCALE GENOMIC DNA]</scope>
    <source>
        <strain evidence="3 4">VKM ST2845</strain>
    </source>
</reference>
<evidence type="ECO:0000259" key="2">
    <source>
        <dbReference type="PROSITE" id="PS50263"/>
    </source>
</evidence>